<name>A0A8J3A442_9PROT</name>
<feature type="transmembrane region" description="Helical" evidence="8">
    <location>
        <begin position="309"/>
        <end position="327"/>
    </location>
</feature>
<evidence type="ECO:0000313" key="10">
    <source>
        <dbReference type="EMBL" id="NHK26566.1"/>
    </source>
</evidence>
<feature type="transmembrane region" description="Helical" evidence="8">
    <location>
        <begin position="248"/>
        <end position="267"/>
    </location>
</feature>
<dbReference type="AlphaFoldDB" id="A0A8J3A442"/>
<accession>A0A8J3A442</accession>
<gene>
    <name evidence="9" type="primary">opuD</name>
    <name evidence="10" type="ORF">FF098_001435</name>
    <name evidence="9" type="ORF">GCM10011355_02900</name>
</gene>
<dbReference type="GO" id="GO:0005886">
    <property type="term" value="C:plasma membrane"/>
    <property type="evidence" value="ECO:0007669"/>
    <property type="project" value="UniProtKB-SubCell"/>
</dbReference>
<evidence type="ECO:0000256" key="8">
    <source>
        <dbReference type="SAM" id="Phobius"/>
    </source>
</evidence>
<comment type="similarity">
    <text evidence="2">Belongs to the BCCT transporter (TC 2.A.15) family.</text>
</comment>
<dbReference type="InterPro" id="IPR000060">
    <property type="entry name" value="BCCT_transptr"/>
</dbReference>
<organism evidence="9 11">
    <name type="scientific">Aquisalinus luteolus</name>
    <dbReference type="NCBI Taxonomy" id="1566827"/>
    <lineage>
        <taxon>Bacteria</taxon>
        <taxon>Pseudomonadati</taxon>
        <taxon>Pseudomonadota</taxon>
        <taxon>Alphaproteobacteria</taxon>
        <taxon>Parvularculales</taxon>
        <taxon>Parvularculaceae</taxon>
        <taxon>Aquisalinus</taxon>
    </lineage>
</organism>
<proteinExistence type="inferred from homology"/>
<feature type="transmembrane region" description="Helical" evidence="8">
    <location>
        <begin position="220"/>
        <end position="241"/>
    </location>
</feature>
<feature type="transmembrane region" description="Helical" evidence="8">
    <location>
        <begin position="85"/>
        <end position="104"/>
    </location>
</feature>
<reference evidence="9" key="1">
    <citation type="journal article" date="2014" name="Int. J. Syst. Evol. Microbiol.">
        <title>Complete genome sequence of Corynebacterium casei LMG S-19264T (=DSM 44701T), isolated from a smear-ripened cheese.</title>
        <authorList>
            <consortium name="US DOE Joint Genome Institute (JGI-PGF)"/>
            <person name="Walter F."/>
            <person name="Albersmeier A."/>
            <person name="Kalinowski J."/>
            <person name="Ruckert C."/>
        </authorList>
    </citation>
    <scope>NUCLEOTIDE SEQUENCE</scope>
    <source>
        <strain evidence="9">CGMCC 1.14984</strain>
    </source>
</reference>
<evidence type="ECO:0000313" key="9">
    <source>
        <dbReference type="EMBL" id="GGH92725.1"/>
    </source>
</evidence>
<dbReference type="GO" id="GO:0022857">
    <property type="term" value="F:transmembrane transporter activity"/>
    <property type="evidence" value="ECO:0007669"/>
    <property type="project" value="InterPro"/>
</dbReference>
<keyword evidence="6 8" id="KW-1133">Transmembrane helix</keyword>
<dbReference type="EMBL" id="VCJR02000001">
    <property type="protein sequence ID" value="NHK26566.1"/>
    <property type="molecule type" value="Genomic_DNA"/>
</dbReference>
<feature type="transmembrane region" description="Helical" evidence="8">
    <location>
        <begin position="137"/>
        <end position="157"/>
    </location>
</feature>
<evidence type="ECO:0000313" key="12">
    <source>
        <dbReference type="Proteomes" id="UP000818603"/>
    </source>
</evidence>
<dbReference type="PANTHER" id="PTHR30047:SF7">
    <property type="entry name" value="HIGH-AFFINITY CHOLINE TRANSPORT PROTEIN"/>
    <property type="match status" value="1"/>
</dbReference>
<keyword evidence="4" id="KW-1003">Cell membrane</keyword>
<evidence type="ECO:0000256" key="4">
    <source>
        <dbReference type="ARBA" id="ARBA00022475"/>
    </source>
</evidence>
<dbReference type="Pfam" id="PF02028">
    <property type="entry name" value="BCCT"/>
    <property type="match status" value="1"/>
</dbReference>
<evidence type="ECO:0000256" key="5">
    <source>
        <dbReference type="ARBA" id="ARBA00022692"/>
    </source>
</evidence>
<sequence length="509" mass="54514">MTSFIRRYALHAIIGLLAALSIFSPGAVTSAMQAAAGWFLLHFDWLTLGVSSLAVIACLAAALGPWGSMRLGTAGSKPEFSTLSWMSMLFAAGMGAGLVFWGAAEPLIFTVSPPPGTAPPETEAAIRQAYALTMFHWAFQAWAIYTVAALAVAYMAFRLGKPPLPSVVFGFLPRWAKVLIDMIALMAVIFGVIASIGQGGLQMGAGVEIISGVEGIDGPVLQSVLILILGGVFLLSAWGGLKRGIEPLSGFNMILVVVLAIFVFAVGPTRELIGTMGDMAAAYLGDIVPLSFTLRPEGVAREWTRDWSLTYFLWWIAWTPFVSVFIARVSRGRTIRQFVLGAMLVPCIVTLLWFAIMGGTAISLQLEQGVDLGVSDFSTAAMATYMMLEQLPLTLITQIVAFTLVFIFLVTSADSGAYVMAMFSARTDLSPPRWERIFWGVVLIALTIGALLSAQGQMATRAFAVVGSIPLCFLMAAQTIAAGTTIWRDWRARHDVTEQSDEGSSAPSA</sequence>
<evidence type="ECO:0000256" key="3">
    <source>
        <dbReference type="ARBA" id="ARBA00022448"/>
    </source>
</evidence>
<feature type="transmembrane region" description="Helical" evidence="8">
    <location>
        <begin position="395"/>
        <end position="425"/>
    </location>
</feature>
<protein>
    <submittedName>
        <fullName evidence="10">BCCT family transporter</fullName>
    </submittedName>
    <submittedName>
        <fullName evidence="9">Glycine betaine transporter OpuD</fullName>
    </submittedName>
</protein>
<dbReference type="PANTHER" id="PTHR30047">
    <property type="entry name" value="HIGH-AFFINITY CHOLINE TRANSPORT PROTEIN-RELATED"/>
    <property type="match status" value="1"/>
</dbReference>
<evidence type="ECO:0000256" key="6">
    <source>
        <dbReference type="ARBA" id="ARBA00022989"/>
    </source>
</evidence>
<evidence type="ECO:0000256" key="7">
    <source>
        <dbReference type="ARBA" id="ARBA00023136"/>
    </source>
</evidence>
<feature type="transmembrane region" description="Helical" evidence="8">
    <location>
        <begin position="339"/>
        <end position="362"/>
    </location>
</feature>
<dbReference type="Proteomes" id="UP000818603">
    <property type="component" value="Unassembled WGS sequence"/>
</dbReference>
<dbReference type="Proteomes" id="UP000621856">
    <property type="component" value="Unassembled WGS sequence"/>
</dbReference>
<dbReference type="RefSeq" id="WP_155136333.1">
    <property type="nucleotide sequence ID" value="NZ_BMGZ01000001.1"/>
</dbReference>
<comment type="caution">
    <text evidence="9">The sequence shown here is derived from an EMBL/GenBank/DDBJ whole genome shotgun (WGS) entry which is preliminary data.</text>
</comment>
<keyword evidence="12" id="KW-1185">Reference proteome</keyword>
<reference evidence="10 12" key="2">
    <citation type="submission" date="2020-02" db="EMBL/GenBank/DDBJ databases">
        <title>Genome sequence of Parvularcula flava strain NH6-79.</title>
        <authorList>
            <person name="Abdul Karim M.H."/>
            <person name="Lam M.Q."/>
            <person name="Chen S.J."/>
            <person name="Yahya A."/>
            <person name="Shahir S."/>
            <person name="Shamsir M.S."/>
            <person name="Chong C.S."/>
        </authorList>
    </citation>
    <scope>NUCLEOTIDE SEQUENCE [LARGE SCALE GENOMIC DNA]</scope>
    <source>
        <strain evidence="10 12">NH6-79</strain>
    </source>
</reference>
<feature type="transmembrane region" description="Helical" evidence="8">
    <location>
        <begin position="45"/>
        <end position="64"/>
    </location>
</feature>
<evidence type="ECO:0000256" key="2">
    <source>
        <dbReference type="ARBA" id="ARBA00005658"/>
    </source>
</evidence>
<reference evidence="9" key="3">
    <citation type="submission" date="2020-09" db="EMBL/GenBank/DDBJ databases">
        <authorList>
            <person name="Sun Q."/>
            <person name="Zhou Y."/>
        </authorList>
    </citation>
    <scope>NUCLEOTIDE SEQUENCE</scope>
    <source>
        <strain evidence="9">CGMCC 1.14984</strain>
    </source>
</reference>
<keyword evidence="5 8" id="KW-0812">Transmembrane</keyword>
<evidence type="ECO:0000256" key="1">
    <source>
        <dbReference type="ARBA" id="ARBA00004651"/>
    </source>
</evidence>
<feature type="transmembrane region" description="Helical" evidence="8">
    <location>
        <begin position="462"/>
        <end position="487"/>
    </location>
</feature>
<keyword evidence="7 8" id="KW-0472">Membrane</keyword>
<comment type="subcellular location">
    <subcellularLocation>
        <location evidence="1">Cell membrane</location>
        <topology evidence="1">Multi-pass membrane protein</topology>
    </subcellularLocation>
</comment>
<evidence type="ECO:0000313" key="11">
    <source>
        <dbReference type="Proteomes" id="UP000621856"/>
    </source>
</evidence>
<feature type="transmembrane region" description="Helical" evidence="8">
    <location>
        <begin position="178"/>
        <end position="200"/>
    </location>
</feature>
<feature type="transmembrane region" description="Helical" evidence="8">
    <location>
        <begin position="437"/>
        <end position="456"/>
    </location>
</feature>
<dbReference type="EMBL" id="BMGZ01000001">
    <property type="protein sequence ID" value="GGH92725.1"/>
    <property type="molecule type" value="Genomic_DNA"/>
</dbReference>
<keyword evidence="3" id="KW-0813">Transport</keyword>